<comment type="caution">
    <text evidence="1">The sequence shown here is derived from an EMBL/GenBank/DDBJ whole genome shotgun (WGS) entry which is preliminary data.</text>
</comment>
<reference evidence="1 2" key="1">
    <citation type="submission" date="2020-08" db="EMBL/GenBank/DDBJ databases">
        <title>Genomic Encyclopedia of Type Strains, Phase IV (KMG-IV): sequencing the most valuable type-strain genomes for metagenomic binning, comparative biology and taxonomic classification.</title>
        <authorList>
            <person name="Goeker M."/>
        </authorList>
    </citation>
    <scope>NUCLEOTIDE SEQUENCE [LARGE SCALE GENOMIC DNA]</scope>
    <source>
        <strain evidence="1 2">DSM 29853</strain>
    </source>
</reference>
<evidence type="ECO:0000313" key="2">
    <source>
        <dbReference type="Proteomes" id="UP000528286"/>
    </source>
</evidence>
<sequence length="60" mass="6864">MVPKVANTPDGKGEVRERIAYVEHMLAQLAVVARAEREDMLGYLIDMAYEEARDVSRRSR</sequence>
<gene>
    <name evidence="1" type="ORF">GGR23_003931</name>
</gene>
<dbReference type="Proteomes" id="UP000528286">
    <property type="component" value="Unassembled WGS sequence"/>
</dbReference>
<protein>
    <submittedName>
        <fullName evidence="1">Uncharacterized protein</fullName>
    </submittedName>
</protein>
<dbReference type="EMBL" id="JACIEZ010000011">
    <property type="protein sequence ID" value="MBB4066713.1"/>
    <property type="molecule type" value="Genomic_DNA"/>
</dbReference>
<proteinExistence type="predicted"/>
<dbReference type="AlphaFoldDB" id="A0A7W6NM93"/>
<dbReference type="RefSeq" id="WP_183367976.1">
    <property type="nucleotide sequence ID" value="NZ_JACIEZ010000011.1"/>
</dbReference>
<keyword evidence="2" id="KW-1185">Reference proteome</keyword>
<accession>A0A7W6NM93</accession>
<name>A0A7W6NM93_9HYPH</name>
<evidence type="ECO:0000313" key="1">
    <source>
        <dbReference type="EMBL" id="MBB4066713.1"/>
    </source>
</evidence>
<organism evidence="1 2">
    <name type="scientific">Gellertiella hungarica</name>
    <dbReference type="NCBI Taxonomy" id="1572859"/>
    <lineage>
        <taxon>Bacteria</taxon>
        <taxon>Pseudomonadati</taxon>
        <taxon>Pseudomonadota</taxon>
        <taxon>Alphaproteobacteria</taxon>
        <taxon>Hyphomicrobiales</taxon>
        <taxon>Rhizobiaceae</taxon>
        <taxon>Gellertiella</taxon>
    </lineage>
</organism>